<sequence>MSKPWLAQCFIRFRVFNNWKNWEKHKRGSKSWNKQEKPSSVLFKRKLIILCFIWETTILLLLKYRRNSKR</sequence>
<keyword evidence="3" id="KW-1185">Reference proteome</keyword>
<dbReference type="AlphaFoldDB" id="A0AAU9ILK6"/>
<keyword evidence="1" id="KW-0812">Transmembrane</keyword>
<reference evidence="2" key="1">
    <citation type="submission" date="2021-09" db="EMBL/GenBank/DDBJ databases">
        <authorList>
            <consortium name="AG Swart"/>
            <person name="Singh M."/>
            <person name="Singh A."/>
            <person name="Seah K."/>
            <person name="Emmerich C."/>
        </authorList>
    </citation>
    <scope>NUCLEOTIDE SEQUENCE</scope>
    <source>
        <strain evidence="2">ATCC30299</strain>
    </source>
</reference>
<name>A0AAU9ILK6_9CILI</name>
<evidence type="ECO:0000256" key="1">
    <source>
        <dbReference type="SAM" id="Phobius"/>
    </source>
</evidence>
<dbReference type="Proteomes" id="UP001162131">
    <property type="component" value="Unassembled WGS sequence"/>
</dbReference>
<evidence type="ECO:0000313" key="3">
    <source>
        <dbReference type="Proteomes" id="UP001162131"/>
    </source>
</evidence>
<comment type="caution">
    <text evidence="2">The sequence shown here is derived from an EMBL/GenBank/DDBJ whole genome shotgun (WGS) entry which is preliminary data.</text>
</comment>
<protein>
    <recommendedName>
        <fullName evidence="4">Ribosomal protein L32</fullName>
    </recommendedName>
</protein>
<accession>A0AAU9ILK6</accession>
<evidence type="ECO:0008006" key="4">
    <source>
        <dbReference type="Google" id="ProtNLM"/>
    </source>
</evidence>
<evidence type="ECO:0000313" key="2">
    <source>
        <dbReference type="EMBL" id="CAG9312059.1"/>
    </source>
</evidence>
<feature type="transmembrane region" description="Helical" evidence="1">
    <location>
        <begin position="47"/>
        <end position="64"/>
    </location>
</feature>
<organism evidence="2 3">
    <name type="scientific">Blepharisma stoltei</name>
    <dbReference type="NCBI Taxonomy" id="1481888"/>
    <lineage>
        <taxon>Eukaryota</taxon>
        <taxon>Sar</taxon>
        <taxon>Alveolata</taxon>
        <taxon>Ciliophora</taxon>
        <taxon>Postciliodesmatophora</taxon>
        <taxon>Heterotrichea</taxon>
        <taxon>Heterotrichida</taxon>
        <taxon>Blepharismidae</taxon>
        <taxon>Blepharisma</taxon>
    </lineage>
</organism>
<keyword evidence="1" id="KW-1133">Transmembrane helix</keyword>
<dbReference type="EMBL" id="CAJZBQ010000005">
    <property type="protein sequence ID" value="CAG9312059.1"/>
    <property type="molecule type" value="Genomic_DNA"/>
</dbReference>
<gene>
    <name evidence="2" type="ORF">BSTOLATCC_MIC5316</name>
</gene>
<proteinExistence type="predicted"/>
<keyword evidence="1" id="KW-0472">Membrane</keyword>